<keyword evidence="2" id="KW-1185">Reference proteome</keyword>
<evidence type="ECO:0000313" key="2">
    <source>
        <dbReference type="Proteomes" id="UP000094669"/>
    </source>
</evidence>
<dbReference type="EMBL" id="MCRM02000015">
    <property type="protein sequence ID" value="PNV74345.1"/>
    <property type="molecule type" value="Genomic_DNA"/>
</dbReference>
<gene>
    <name evidence="1" type="ORF">BES34_014260</name>
</gene>
<accession>A0ABX4YGH0</accession>
<reference evidence="1" key="1">
    <citation type="submission" date="2018-01" db="EMBL/GenBank/DDBJ databases">
        <title>Genomic characterization of Leptospira inadai serogroup Lyme isolated from captured rat in Brazil and comparative analysis with human reference strain.</title>
        <authorList>
            <person name="Moreno L.Z."/>
            <person name="Loureiro A.P."/>
            <person name="Miraglia F."/>
            <person name="Kremer F.S."/>
            <person name="Eslabao M.R."/>
            <person name="Dellagostin O.A."/>
            <person name="Lilenbaum W."/>
            <person name="Moreno A.M."/>
        </authorList>
    </citation>
    <scope>NUCLEOTIDE SEQUENCE [LARGE SCALE GENOMIC DNA]</scope>
    <source>
        <strain evidence="1">M34/99</strain>
    </source>
</reference>
<dbReference type="Proteomes" id="UP000094669">
    <property type="component" value="Unassembled WGS sequence"/>
</dbReference>
<proteinExistence type="predicted"/>
<name>A0ABX4YGH0_9LEPT</name>
<evidence type="ECO:0000313" key="1">
    <source>
        <dbReference type="EMBL" id="PNV74345.1"/>
    </source>
</evidence>
<protein>
    <submittedName>
        <fullName evidence="1">Uncharacterized protein</fullName>
    </submittedName>
</protein>
<sequence length="85" mass="9729">MSELIANFQRRYSSDFLYSSPNLLSGISRILDLWGTYDSYNASLTPDIADLNAIKQDWLVTGEDLREAFKVYLAETNEQSTKTKK</sequence>
<organism evidence="1 2">
    <name type="scientific">Leptospira inadai serovar Lyme</name>
    <dbReference type="NCBI Taxonomy" id="293084"/>
    <lineage>
        <taxon>Bacteria</taxon>
        <taxon>Pseudomonadati</taxon>
        <taxon>Spirochaetota</taxon>
        <taxon>Spirochaetia</taxon>
        <taxon>Leptospirales</taxon>
        <taxon>Leptospiraceae</taxon>
        <taxon>Leptospira</taxon>
    </lineage>
</organism>
<comment type="caution">
    <text evidence="1">The sequence shown here is derived from an EMBL/GenBank/DDBJ whole genome shotgun (WGS) entry which is preliminary data.</text>
</comment>